<keyword evidence="3" id="KW-1185">Reference proteome</keyword>
<keyword evidence="1" id="KW-0812">Transmembrane</keyword>
<reference evidence="2 3" key="1">
    <citation type="submission" date="2019-11" db="EMBL/GenBank/DDBJ databases">
        <title>Genome analysis of Rhizobacterium cereale a novel genus and species isolated from maize roots in North Spain.</title>
        <authorList>
            <person name="Menendez E."/>
            <person name="Flores-Felix J.D."/>
            <person name="Ramirez-Bahena M.-H."/>
            <person name="Igual J.M."/>
            <person name="Garcia-Fraile P."/>
            <person name="Peix A."/>
            <person name="Velazquez E."/>
        </authorList>
    </citation>
    <scope>NUCLEOTIDE SEQUENCE [LARGE SCALE GENOMIC DNA]</scope>
    <source>
        <strain evidence="2 3">RZME27</strain>
    </source>
</reference>
<organism evidence="2 3">
    <name type="scientific">Endobacterium cereale</name>
    <dbReference type="NCBI Taxonomy" id="2663029"/>
    <lineage>
        <taxon>Bacteria</taxon>
        <taxon>Pseudomonadati</taxon>
        <taxon>Pseudomonadota</taxon>
        <taxon>Alphaproteobacteria</taxon>
        <taxon>Hyphomicrobiales</taxon>
        <taxon>Rhizobiaceae</taxon>
        <taxon>Endobacterium</taxon>
    </lineage>
</organism>
<keyword evidence="1" id="KW-0472">Membrane</keyword>
<evidence type="ECO:0000313" key="2">
    <source>
        <dbReference type="EMBL" id="MQY46094.1"/>
    </source>
</evidence>
<dbReference type="RefSeq" id="WP_153353599.1">
    <property type="nucleotide sequence ID" value="NZ_JAYKOO010000012.1"/>
</dbReference>
<sequence>MPGYGNPAASAAKGNLAGMAVVASAGAGLLMGLGEAASAAGVALREHRYVKAYNTSLDAAVAHACEMEDLARAAVQLVAELEAENTRLRIACTQNQEVIEAMLETL</sequence>
<evidence type="ECO:0000313" key="3">
    <source>
        <dbReference type="Proteomes" id="UP000435138"/>
    </source>
</evidence>
<proteinExistence type="predicted"/>
<feature type="transmembrane region" description="Helical" evidence="1">
    <location>
        <begin position="20"/>
        <end position="44"/>
    </location>
</feature>
<gene>
    <name evidence="2" type="ORF">GAO09_08500</name>
</gene>
<name>A0A6A8A611_9HYPH</name>
<comment type="caution">
    <text evidence="2">The sequence shown here is derived from an EMBL/GenBank/DDBJ whole genome shotgun (WGS) entry which is preliminary data.</text>
</comment>
<dbReference type="EMBL" id="WIXI01000039">
    <property type="protein sequence ID" value="MQY46094.1"/>
    <property type="molecule type" value="Genomic_DNA"/>
</dbReference>
<dbReference type="Proteomes" id="UP000435138">
    <property type="component" value="Unassembled WGS sequence"/>
</dbReference>
<accession>A0A6A8A611</accession>
<evidence type="ECO:0000256" key="1">
    <source>
        <dbReference type="SAM" id="Phobius"/>
    </source>
</evidence>
<protein>
    <submittedName>
        <fullName evidence="2">Uncharacterized protein</fullName>
    </submittedName>
</protein>
<keyword evidence="1" id="KW-1133">Transmembrane helix</keyword>
<dbReference type="AlphaFoldDB" id="A0A6A8A611"/>